<accession>A0ABQ0QIK2</accession>
<dbReference type="PANTHER" id="PTHR23513">
    <property type="entry name" value="INTEGRAL MEMBRANE EFFLUX PROTEIN-RELATED"/>
    <property type="match status" value="1"/>
</dbReference>
<feature type="transmembrane region" description="Helical" evidence="7">
    <location>
        <begin position="239"/>
        <end position="265"/>
    </location>
</feature>
<feature type="transmembrane region" description="Helical" evidence="7">
    <location>
        <begin position="386"/>
        <end position="406"/>
    </location>
</feature>
<dbReference type="PROSITE" id="PS50850">
    <property type="entry name" value="MFS"/>
    <property type="match status" value="1"/>
</dbReference>
<feature type="transmembrane region" description="Helical" evidence="7">
    <location>
        <begin position="186"/>
        <end position="206"/>
    </location>
</feature>
<dbReference type="CDD" id="cd06173">
    <property type="entry name" value="MFS_MefA_like"/>
    <property type="match status" value="1"/>
</dbReference>
<feature type="transmembrane region" description="Helical" evidence="7">
    <location>
        <begin position="321"/>
        <end position="338"/>
    </location>
</feature>
<name>A0ABQ0QIK2_9PROT</name>
<evidence type="ECO:0000313" key="10">
    <source>
        <dbReference type="Proteomes" id="UP001062443"/>
    </source>
</evidence>
<comment type="caution">
    <text evidence="9">The sequence shown here is derived from an EMBL/GenBank/DDBJ whole genome shotgun (WGS) entry which is preliminary data.</text>
</comment>
<dbReference type="RefSeq" id="WP_084367127.1">
    <property type="nucleotide sequence ID" value="NZ_BAQB01000011.1"/>
</dbReference>
<dbReference type="Pfam" id="PF05977">
    <property type="entry name" value="MFS_3"/>
    <property type="match status" value="1"/>
</dbReference>
<feature type="transmembrane region" description="Helical" evidence="7">
    <location>
        <begin position="358"/>
        <end position="380"/>
    </location>
</feature>
<dbReference type="SUPFAM" id="SSF103473">
    <property type="entry name" value="MFS general substrate transporter"/>
    <property type="match status" value="1"/>
</dbReference>
<organism evidence="9 10">
    <name type="scientific">Neokomagataea tanensis NBRC 106556</name>
    <dbReference type="NCBI Taxonomy" id="1223519"/>
    <lineage>
        <taxon>Bacteria</taxon>
        <taxon>Pseudomonadati</taxon>
        <taxon>Pseudomonadota</taxon>
        <taxon>Alphaproteobacteria</taxon>
        <taxon>Acetobacterales</taxon>
        <taxon>Acetobacteraceae</taxon>
        <taxon>Neokomagataea</taxon>
    </lineage>
</organism>
<keyword evidence="4 7" id="KW-0812">Transmembrane</keyword>
<dbReference type="EMBL" id="BAQB01000011">
    <property type="protein sequence ID" value="GBR46109.1"/>
    <property type="molecule type" value="Genomic_DNA"/>
</dbReference>
<feature type="transmembrane region" description="Helical" evidence="7">
    <location>
        <begin position="63"/>
        <end position="82"/>
    </location>
</feature>
<sequence length="412" mass="44575">MLRILQRSPCKQHAPPQQFLLFKQRDYALWAAGTFVSNIGTWVQRTGQDWLALTELPHHSASLLGTVIALQFISPILFLPWTGTLADRYDRRRLLIITQSMMAILALLIGTLTITHHIDRWGLYILTFLFGTAASFDAPVRQVFIGDLVGDTALPAAVSFNSISFNAARFIGPAVGGAIISATSTGWTFLINGASFFAVLGSLFLLRVKRNAVRQHTQNQRFLDGLHYAWRKNELRSTLIMLALIGTFALNMSLFVATMAVHVFHANAGRYGLLSSIMAVGSVIGATLSGFHHKNRYRSLLFAAGLLGISCTAAALAPTYWLFGATIISIGIAALLFTNTSNTLMQLATEPAYRGRVIALRIGVVLGGTPIGAPIAGWVADTFGPRWAIALGALSCYIAVTIGSMTGPKKPS</sequence>
<proteinExistence type="predicted"/>
<dbReference type="Gene3D" id="1.20.1250.20">
    <property type="entry name" value="MFS general substrate transporter like domains"/>
    <property type="match status" value="1"/>
</dbReference>
<keyword evidence="5 7" id="KW-1133">Transmembrane helix</keyword>
<dbReference type="InterPro" id="IPR010290">
    <property type="entry name" value="TM_effector"/>
</dbReference>
<protein>
    <submittedName>
        <fullName evidence="9">Major facilitator superfamily transporter</fullName>
    </submittedName>
</protein>
<evidence type="ECO:0000313" key="9">
    <source>
        <dbReference type="EMBL" id="GBR46109.1"/>
    </source>
</evidence>
<evidence type="ECO:0000256" key="2">
    <source>
        <dbReference type="ARBA" id="ARBA00022448"/>
    </source>
</evidence>
<dbReference type="InterPro" id="IPR036259">
    <property type="entry name" value="MFS_trans_sf"/>
</dbReference>
<feature type="domain" description="Major facilitator superfamily (MFS) profile" evidence="8">
    <location>
        <begin position="26"/>
        <end position="411"/>
    </location>
</feature>
<feature type="transmembrane region" description="Helical" evidence="7">
    <location>
        <begin position="298"/>
        <end position="315"/>
    </location>
</feature>
<evidence type="ECO:0000259" key="8">
    <source>
        <dbReference type="PROSITE" id="PS50850"/>
    </source>
</evidence>
<evidence type="ECO:0000256" key="7">
    <source>
        <dbReference type="SAM" id="Phobius"/>
    </source>
</evidence>
<reference evidence="9" key="1">
    <citation type="submission" date="2013-04" db="EMBL/GenBank/DDBJ databases">
        <title>The genome sequencing project of 58 acetic acid bacteria.</title>
        <authorList>
            <person name="Okamoto-Kainuma A."/>
            <person name="Ishikawa M."/>
            <person name="Umino S."/>
            <person name="Koizumi Y."/>
            <person name="Shiwa Y."/>
            <person name="Yoshikawa H."/>
            <person name="Matsutani M."/>
            <person name="Matsushita K."/>
        </authorList>
    </citation>
    <scope>NUCLEOTIDE SEQUENCE</scope>
    <source>
        <strain evidence="9">NBRC 106556</strain>
    </source>
</reference>
<keyword evidence="10" id="KW-1185">Reference proteome</keyword>
<feature type="transmembrane region" description="Helical" evidence="7">
    <location>
        <begin position="271"/>
        <end position="291"/>
    </location>
</feature>
<dbReference type="PANTHER" id="PTHR23513:SF11">
    <property type="entry name" value="STAPHYLOFERRIN A TRANSPORTER"/>
    <property type="match status" value="1"/>
</dbReference>
<dbReference type="InterPro" id="IPR020846">
    <property type="entry name" value="MFS_dom"/>
</dbReference>
<feature type="transmembrane region" description="Helical" evidence="7">
    <location>
        <begin position="27"/>
        <end position="43"/>
    </location>
</feature>
<evidence type="ECO:0000256" key="4">
    <source>
        <dbReference type="ARBA" id="ARBA00022692"/>
    </source>
</evidence>
<evidence type="ECO:0000256" key="3">
    <source>
        <dbReference type="ARBA" id="ARBA00022475"/>
    </source>
</evidence>
<dbReference type="Proteomes" id="UP001062443">
    <property type="component" value="Unassembled WGS sequence"/>
</dbReference>
<gene>
    <name evidence="9" type="ORF">AA106556_0999</name>
</gene>
<keyword evidence="6 7" id="KW-0472">Membrane</keyword>
<comment type="subcellular location">
    <subcellularLocation>
        <location evidence="1">Cell membrane</location>
        <topology evidence="1">Multi-pass membrane protein</topology>
    </subcellularLocation>
</comment>
<evidence type="ECO:0000256" key="1">
    <source>
        <dbReference type="ARBA" id="ARBA00004651"/>
    </source>
</evidence>
<feature type="transmembrane region" description="Helical" evidence="7">
    <location>
        <begin position="94"/>
        <end position="115"/>
    </location>
</feature>
<evidence type="ECO:0000256" key="6">
    <source>
        <dbReference type="ARBA" id="ARBA00023136"/>
    </source>
</evidence>
<keyword evidence="3" id="KW-1003">Cell membrane</keyword>
<evidence type="ECO:0000256" key="5">
    <source>
        <dbReference type="ARBA" id="ARBA00022989"/>
    </source>
</evidence>
<keyword evidence="2" id="KW-0813">Transport</keyword>